<reference evidence="2 3" key="1">
    <citation type="journal article" date="2023" name="Sci. Data">
        <title>Genome assembly of the Korean intertidal mud-creeper Batillaria attramentaria.</title>
        <authorList>
            <person name="Patra A.K."/>
            <person name="Ho P.T."/>
            <person name="Jun S."/>
            <person name="Lee S.J."/>
            <person name="Kim Y."/>
            <person name="Won Y.J."/>
        </authorList>
    </citation>
    <scope>NUCLEOTIDE SEQUENCE [LARGE SCALE GENOMIC DNA]</scope>
    <source>
        <strain evidence="2">Wonlab-2016</strain>
    </source>
</reference>
<dbReference type="Proteomes" id="UP001519460">
    <property type="component" value="Unassembled WGS sequence"/>
</dbReference>
<proteinExistence type="predicted"/>
<accession>A0ABD0JSR4</accession>
<protein>
    <submittedName>
        <fullName evidence="2">Uncharacterized protein</fullName>
    </submittedName>
</protein>
<feature type="region of interest" description="Disordered" evidence="1">
    <location>
        <begin position="1"/>
        <end position="30"/>
    </location>
</feature>
<feature type="compositionally biased region" description="Polar residues" evidence="1">
    <location>
        <begin position="1"/>
        <end position="17"/>
    </location>
</feature>
<sequence>MEKLVNQPQNSVDTRMTTQEKERSSYVKTHTQHTFALSPILYPRSHATNEARNDDPVSIYICLGEHPSSNTAPQAVEFSGVIAFAEFSHQTGTSDLIGGEN</sequence>
<evidence type="ECO:0000256" key="1">
    <source>
        <dbReference type="SAM" id="MobiDB-lite"/>
    </source>
</evidence>
<dbReference type="EMBL" id="JACVVK020000342">
    <property type="protein sequence ID" value="KAK7477720.1"/>
    <property type="molecule type" value="Genomic_DNA"/>
</dbReference>
<evidence type="ECO:0000313" key="2">
    <source>
        <dbReference type="EMBL" id="KAK7477720.1"/>
    </source>
</evidence>
<dbReference type="AlphaFoldDB" id="A0ABD0JSR4"/>
<organism evidence="2 3">
    <name type="scientific">Batillaria attramentaria</name>
    <dbReference type="NCBI Taxonomy" id="370345"/>
    <lineage>
        <taxon>Eukaryota</taxon>
        <taxon>Metazoa</taxon>
        <taxon>Spiralia</taxon>
        <taxon>Lophotrochozoa</taxon>
        <taxon>Mollusca</taxon>
        <taxon>Gastropoda</taxon>
        <taxon>Caenogastropoda</taxon>
        <taxon>Sorbeoconcha</taxon>
        <taxon>Cerithioidea</taxon>
        <taxon>Batillariidae</taxon>
        <taxon>Batillaria</taxon>
    </lineage>
</organism>
<gene>
    <name evidence="2" type="ORF">BaRGS_00031008</name>
</gene>
<name>A0ABD0JSR4_9CAEN</name>
<evidence type="ECO:0000313" key="3">
    <source>
        <dbReference type="Proteomes" id="UP001519460"/>
    </source>
</evidence>
<comment type="caution">
    <text evidence="2">The sequence shown here is derived from an EMBL/GenBank/DDBJ whole genome shotgun (WGS) entry which is preliminary data.</text>
</comment>
<keyword evidence="3" id="KW-1185">Reference proteome</keyword>